<dbReference type="InterPro" id="IPR023299">
    <property type="entry name" value="ATPase_P-typ_cyto_dom_N"/>
</dbReference>
<dbReference type="PRINTS" id="PR00941">
    <property type="entry name" value="CDATPASE"/>
</dbReference>
<evidence type="ECO:0000313" key="15">
    <source>
        <dbReference type="Proteomes" id="UP000199025"/>
    </source>
</evidence>
<accession>A0A1I3X094</accession>
<dbReference type="InterPro" id="IPR001757">
    <property type="entry name" value="P_typ_ATPase"/>
</dbReference>
<dbReference type="Proteomes" id="UP000199025">
    <property type="component" value="Unassembled WGS sequence"/>
</dbReference>
<keyword evidence="5" id="KW-0547">Nucleotide-binding</keyword>
<dbReference type="InterPro" id="IPR023298">
    <property type="entry name" value="ATPase_P-typ_TM_dom_sf"/>
</dbReference>
<evidence type="ECO:0000259" key="13">
    <source>
        <dbReference type="Pfam" id="PF00122"/>
    </source>
</evidence>
<feature type="transmembrane region" description="Helical" evidence="12">
    <location>
        <begin position="224"/>
        <end position="247"/>
    </location>
</feature>
<dbReference type="SUPFAM" id="SSF81665">
    <property type="entry name" value="Calcium ATPase, transmembrane domain M"/>
    <property type="match status" value="1"/>
</dbReference>
<comment type="subcellular location">
    <subcellularLocation>
        <location evidence="1">Cell membrane</location>
        <topology evidence="1">Multi-pass membrane protein</topology>
    </subcellularLocation>
</comment>
<evidence type="ECO:0000256" key="10">
    <source>
        <dbReference type="ARBA" id="ARBA00023136"/>
    </source>
</evidence>
<dbReference type="Gene3D" id="3.40.1110.10">
    <property type="entry name" value="Calcium-transporting ATPase, cytoplasmic domain N"/>
    <property type="match status" value="2"/>
</dbReference>
<dbReference type="GO" id="GO:0005886">
    <property type="term" value="C:plasma membrane"/>
    <property type="evidence" value="ECO:0007669"/>
    <property type="project" value="UniProtKB-SubCell"/>
</dbReference>
<dbReference type="SUPFAM" id="SSF56784">
    <property type="entry name" value="HAD-like"/>
    <property type="match status" value="1"/>
</dbReference>
<dbReference type="GO" id="GO:0046872">
    <property type="term" value="F:metal ion binding"/>
    <property type="evidence" value="ECO:0007669"/>
    <property type="project" value="UniProtKB-KW"/>
</dbReference>
<sequence>MFLYRGGMLSEVRWAVVATGCFLAALAVDFAGGPAWPLYVACYAAGGWAPLLDGLRALREKTLDVDLLMIVAALGAAAIGQVFDGGLLIVIFAISGALEAVATRRTANSVRNLMVGEELAAGAELAVGDVVLVRPGERIAADGEVVDGVSEVDQASITGEPLPVPKGVGDEVFAGTLNGTGALRVRVTRTAEDTVVARIVAMVEEASATKAKTQLFIEKIEQRYSVCVVAATLALFFVPLAFGAALQPTLLRAMTFMIVASPCAVVLATMPPLLSAIANAGRHGVLVKSAVVMERLATVDRVAFDKTGTLTEGAPRVVEADDEVLRLAAAAEYGSEHPLGRAIVSAAQERGLEVSSAREFSAVPGVGVRAVVDGRRVFVGRGSGRGDGEVGRSGLGAGGGDGVAGPVGDGLDDGEVGHGPRGGDGEVGSIGRGPDGGEGEVGRGATASAVETSRSGPGPVVFVDGVEVGRIVLSDRLRDDAPAAVAALAEFEPVLLTGDSDEAARKIAADVGIADVRAELFPQDKVTAVRELGDRVLLVGDGINDAPALAAAHVGIAVGRVDLALQTADAVVVRDDLAAIPSVIRLARRARRLVLANLAIAATCIVGLVLWDLLGDLPLPLGVAGHEGSTALVALNGLRLLRKSAWG</sequence>
<dbReference type="PRINTS" id="PR00119">
    <property type="entry name" value="CATATPASE"/>
</dbReference>
<keyword evidence="6" id="KW-0067">ATP-binding</keyword>
<feature type="transmembrane region" description="Helical" evidence="12">
    <location>
        <begin position="253"/>
        <end position="274"/>
    </location>
</feature>
<keyword evidence="9 12" id="KW-1133">Transmembrane helix</keyword>
<keyword evidence="4" id="KW-0479">Metal-binding</keyword>
<comment type="similarity">
    <text evidence="2">Belongs to the cation transport ATPase (P-type) (TC 3.A.3) family. Type IB subfamily.</text>
</comment>
<evidence type="ECO:0000256" key="8">
    <source>
        <dbReference type="ARBA" id="ARBA00022967"/>
    </source>
</evidence>
<dbReference type="InterPro" id="IPR036412">
    <property type="entry name" value="HAD-like_sf"/>
</dbReference>
<dbReference type="InterPro" id="IPR023214">
    <property type="entry name" value="HAD_sf"/>
</dbReference>
<dbReference type="InterPro" id="IPR018303">
    <property type="entry name" value="ATPase_P-typ_P_site"/>
</dbReference>
<dbReference type="GO" id="GO:0005524">
    <property type="term" value="F:ATP binding"/>
    <property type="evidence" value="ECO:0007669"/>
    <property type="project" value="UniProtKB-KW"/>
</dbReference>
<dbReference type="OrthoDB" id="7059309at2"/>
<dbReference type="EMBL" id="FORP01000014">
    <property type="protein sequence ID" value="SFK13148.1"/>
    <property type="molecule type" value="Genomic_DNA"/>
</dbReference>
<keyword evidence="10 12" id="KW-0472">Membrane</keyword>
<evidence type="ECO:0000256" key="2">
    <source>
        <dbReference type="ARBA" id="ARBA00006024"/>
    </source>
</evidence>
<dbReference type="InterPro" id="IPR059000">
    <property type="entry name" value="ATPase_P-type_domA"/>
</dbReference>
<keyword evidence="7" id="KW-0460">Magnesium</keyword>
<feature type="domain" description="P-type ATPase A" evidence="13">
    <location>
        <begin position="120"/>
        <end position="204"/>
    </location>
</feature>
<keyword evidence="15" id="KW-1185">Reference proteome</keyword>
<feature type="compositionally biased region" description="Gly residues" evidence="11">
    <location>
        <begin position="391"/>
        <end position="408"/>
    </location>
</feature>
<dbReference type="Pfam" id="PF00122">
    <property type="entry name" value="E1-E2_ATPase"/>
    <property type="match status" value="1"/>
</dbReference>
<proteinExistence type="inferred from homology"/>
<evidence type="ECO:0000313" key="14">
    <source>
        <dbReference type="EMBL" id="SFK13148.1"/>
    </source>
</evidence>
<organism evidence="14 15">
    <name type="scientific">Amycolatopsis sacchari</name>
    <dbReference type="NCBI Taxonomy" id="115433"/>
    <lineage>
        <taxon>Bacteria</taxon>
        <taxon>Bacillati</taxon>
        <taxon>Actinomycetota</taxon>
        <taxon>Actinomycetes</taxon>
        <taxon>Pseudonocardiales</taxon>
        <taxon>Pseudonocardiaceae</taxon>
        <taxon>Amycolatopsis</taxon>
    </lineage>
</organism>
<dbReference type="Gene3D" id="2.70.150.10">
    <property type="entry name" value="Calcium-transporting ATPase, cytoplasmic transduction domain A"/>
    <property type="match status" value="1"/>
</dbReference>
<dbReference type="PANTHER" id="PTHR43079:SF1">
    <property type="entry name" value="CADMIUM_ZINC-TRANSPORTING ATPASE HMA1, CHLOROPLASTIC-RELATED"/>
    <property type="match status" value="1"/>
</dbReference>
<feature type="transmembrane region" description="Helical" evidence="12">
    <location>
        <begin position="593"/>
        <end position="611"/>
    </location>
</feature>
<dbReference type="FunFam" id="2.70.150.10:FF:000002">
    <property type="entry name" value="Copper-transporting ATPase 1, putative"/>
    <property type="match status" value="1"/>
</dbReference>
<dbReference type="InterPro" id="IPR051949">
    <property type="entry name" value="Cation_Transport_ATPase"/>
</dbReference>
<keyword evidence="8" id="KW-1278">Translocase</keyword>
<dbReference type="InterPro" id="IPR027256">
    <property type="entry name" value="P-typ_ATPase_IB"/>
</dbReference>
<dbReference type="PANTHER" id="PTHR43079">
    <property type="entry name" value="PROBABLE CADMIUM/ZINC-TRANSPORTING ATPASE HMA1"/>
    <property type="match status" value="1"/>
</dbReference>
<dbReference type="GO" id="GO:0016887">
    <property type="term" value="F:ATP hydrolysis activity"/>
    <property type="evidence" value="ECO:0007669"/>
    <property type="project" value="InterPro"/>
</dbReference>
<dbReference type="STRING" id="115433.SAMN05421835_11484"/>
<feature type="compositionally biased region" description="Gly residues" evidence="11">
    <location>
        <begin position="425"/>
        <end position="436"/>
    </location>
</feature>
<gene>
    <name evidence="14" type="ORF">SAMN05421835_11484</name>
</gene>
<evidence type="ECO:0000256" key="3">
    <source>
        <dbReference type="ARBA" id="ARBA00022692"/>
    </source>
</evidence>
<evidence type="ECO:0000256" key="1">
    <source>
        <dbReference type="ARBA" id="ARBA00004651"/>
    </source>
</evidence>
<evidence type="ECO:0000256" key="6">
    <source>
        <dbReference type="ARBA" id="ARBA00022840"/>
    </source>
</evidence>
<protein>
    <submittedName>
        <fullName evidence="14">ATPase, P-type (Transporting), HAD superfamily, subfamily IC</fullName>
    </submittedName>
</protein>
<dbReference type="SUPFAM" id="SSF81653">
    <property type="entry name" value="Calcium ATPase, transduction domain A"/>
    <property type="match status" value="1"/>
</dbReference>
<feature type="transmembrane region" description="Helical" evidence="12">
    <location>
        <begin position="85"/>
        <end position="102"/>
    </location>
</feature>
<dbReference type="Gene3D" id="3.40.50.1000">
    <property type="entry name" value="HAD superfamily/HAD-like"/>
    <property type="match status" value="2"/>
</dbReference>
<evidence type="ECO:0000256" key="9">
    <source>
        <dbReference type="ARBA" id="ARBA00022989"/>
    </source>
</evidence>
<dbReference type="AlphaFoldDB" id="A0A1I3X094"/>
<dbReference type="Pfam" id="PF00702">
    <property type="entry name" value="Hydrolase"/>
    <property type="match status" value="1"/>
</dbReference>
<evidence type="ECO:0000256" key="4">
    <source>
        <dbReference type="ARBA" id="ARBA00022723"/>
    </source>
</evidence>
<evidence type="ECO:0000256" key="7">
    <source>
        <dbReference type="ARBA" id="ARBA00022842"/>
    </source>
</evidence>
<feature type="region of interest" description="Disordered" evidence="11">
    <location>
        <begin position="382"/>
        <end position="454"/>
    </location>
</feature>
<evidence type="ECO:0000256" key="11">
    <source>
        <dbReference type="SAM" id="MobiDB-lite"/>
    </source>
</evidence>
<evidence type="ECO:0000256" key="12">
    <source>
        <dbReference type="SAM" id="Phobius"/>
    </source>
</evidence>
<feature type="transmembrane region" description="Helical" evidence="12">
    <location>
        <begin position="12"/>
        <end position="30"/>
    </location>
</feature>
<name>A0A1I3X094_9PSEU</name>
<feature type="compositionally biased region" description="Basic and acidic residues" evidence="11">
    <location>
        <begin position="415"/>
        <end position="424"/>
    </location>
</feature>
<dbReference type="InterPro" id="IPR008250">
    <property type="entry name" value="ATPase_P-typ_transduc_dom_A_sf"/>
</dbReference>
<keyword evidence="3 12" id="KW-0812">Transmembrane</keyword>
<dbReference type="GO" id="GO:0019829">
    <property type="term" value="F:ATPase-coupled monoatomic cation transmembrane transporter activity"/>
    <property type="evidence" value="ECO:0007669"/>
    <property type="project" value="InterPro"/>
</dbReference>
<dbReference type="NCBIfam" id="TIGR01494">
    <property type="entry name" value="ATPase_P-type"/>
    <property type="match status" value="2"/>
</dbReference>
<dbReference type="PROSITE" id="PS00154">
    <property type="entry name" value="ATPASE_E1_E2"/>
    <property type="match status" value="1"/>
</dbReference>
<evidence type="ECO:0000256" key="5">
    <source>
        <dbReference type="ARBA" id="ARBA00022741"/>
    </source>
</evidence>
<reference evidence="14 15" key="1">
    <citation type="submission" date="2016-10" db="EMBL/GenBank/DDBJ databases">
        <authorList>
            <person name="de Groot N.N."/>
        </authorList>
    </citation>
    <scope>NUCLEOTIDE SEQUENCE [LARGE SCALE GENOMIC DNA]</scope>
    <source>
        <strain evidence="14 15">DSM 44468</strain>
    </source>
</reference>